<reference evidence="2" key="2">
    <citation type="submission" date="2023-02" db="EMBL/GenBank/DDBJ databases">
        <authorList>
            <consortium name="DOE Joint Genome Institute"/>
            <person name="Mondo S.J."/>
            <person name="Chang Y."/>
            <person name="Wang Y."/>
            <person name="Ahrendt S."/>
            <person name="Andreopoulos W."/>
            <person name="Barry K."/>
            <person name="Beard J."/>
            <person name="Benny G.L."/>
            <person name="Blankenship S."/>
            <person name="Bonito G."/>
            <person name="Cuomo C."/>
            <person name="Desiro A."/>
            <person name="Gervers K.A."/>
            <person name="Hundley H."/>
            <person name="Kuo A."/>
            <person name="LaButti K."/>
            <person name="Lang B.F."/>
            <person name="Lipzen A."/>
            <person name="O'Donnell K."/>
            <person name="Pangilinan J."/>
            <person name="Reynolds N."/>
            <person name="Sandor L."/>
            <person name="Smith M.W."/>
            <person name="Tsang A."/>
            <person name="Grigoriev I.V."/>
            <person name="Stajich J.E."/>
            <person name="Spatafora J.W."/>
        </authorList>
    </citation>
    <scope>NUCLEOTIDE SEQUENCE</scope>
    <source>
        <strain evidence="2">RSA 2281</strain>
    </source>
</reference>
<proteinExistence type="predicted"/>
<dbReference type="AlphaFoldDB" id="A0AAD5JMS5"/>
<evidence type="ECO:0000313" key="2">
    <source>
        <dbReference type="EMBL" id="KAI9245650.1"/>
    </source>
</evidence>
<feature type="region of interest" description="Disordered" evidence="1">
    <location>
        <begin position="123"/>
        <end position="147"/>
    </location>
</feature>
<feature type="compositionally biased region" description="Low complexity" evidence="1">
    <location>
        <begin position="124"/>
        <end position="138"/>
    </location>
</feature>
<protein>
    <submittedName>
        <fullName evidence="2">Uncharacterized protein</fullName>
    </submittedName>
</protein>
<gene>
    <name evidence="2" type="ORF">BDA99DRAFT_527777</name>
</gene>
<evidence type="ECO:0000313" key="3">
    <source>
        <dbReference type="Proteomes" id="UP001209540"/>
    </source>
</evidence>
<keyword evidence="3" id="KW-1185">Reference proteome</keyword>
<sequence length="517" mass="59269">MEISDIHPGFSELKRFLQKAKKPSFLKFIQNHYEEIPVWSMTSKCRGAQLLYGLWKDRYMKLWRNLGKGRCEIVTYNRDVWQKIEEEVKILGRTENAYRLQAYKIIEKMSHRAGQNVLQAIDQNNNSSAHSTTNSNPNVKKDDDEEQVGSTIRIKIPSQDDRYLVCGQDISIKFFAFQLVSKDNYSELFMDSNVHHILSLSSILLLQKNKYHQDLKSVFGVQILDSIYDMMQKRYKTNQHKNNSFDTSLKNSIESIIKNVKDEKIDRLDAMADLLYLCNGKTKVVKKVIKSVVNFIDKLPSQEISSQIMETELCHRYIDPLLSGLFDDPGMGVLFRWTSVTNQEAKKTAAKGHISAQRPDSCITEMDGLFFGPSLGFVEVKPASEKNNKYLVSRDMIRLGILSKNSLDEGGLEATMCIQVVDHKMSFFINKLEADGLYICTEIATFTVPDSINNLGNFLANFDDLIAILECYETWCVDMKPSDKASYFSKRRPSLSDDTFTMLSNSRSNKRRAVTMP</sequence>
<evidence type="ECO:0000256" key="1">
    <source>
        <dbReference type="SAM" id="MobiDB-lite"/>
    </source>
</evidence>
<name>A0AAD5JMS5_9FUNG</name>
<reference evidence="2" key="1">
    <citation type="journal article" date="2022" name="IScience">
        <title>Evolution of zygomycete secretomes and the origins of terrestrial fungal ecologies.</title>
        <authorList>
            <person name="Chang Y."/>
            <person name="Wang Y."/>
            <person name="Mondo S."/>
            <person name="Ahrendt S."/>
            <person name="Andreopoulos W."/>
            <person name="Barry K."/>
            <person name="Beard J."/>
            <person name="Benny G.L."/>
            <person name="Blankenship S."/>
            <person name="Bonito G."/>
            <person name="Cuomo C."/>
            <person name="Desiro A."/>
            <person name="Gervers K.A."/>
            <person name="Hundley H."/>
            <person name="Kuo A."/>
            <person name="LaButti K."/>
            <person name="Lang B.F."/>
            <person name="Lipzen A."/>
            <person name="O'Donnell K."/>
            <person name="Pangilinan J."/>
            <person name="Reynolds N."/>
            <person name="Sandor L."/>
            <person name="Smith M.E."/>
            <person name="Tsang A."/>
            <person name="Grigoriev I.V."/>
            <person name="Stajich J.E."/>
            <person name="Spatafora J.W."/>
        </authorList>
    </citation>
    <scope>NUCLEOTIDE SEQUENCE</scope>
    <source>
        <strain evidence="2">RSA 2281</strain>
    </source>
</reference>
<organism evidence="2 3">
    <name type="scientific">Phascolomyces articulosus</name>
    <dbReference type="NCBI Taxonomy" id="60185"/>
    <lineage>
        <taxon>Eukaryota</taxon>
        <taxon>Fungi</taxon>
        <taxon>Fungi incertae sedis</taxon>
        <taxon>Mucoromycota</taxon>
        <taxon>Mucoromycotina</taxon>
        <taxon>Mucoromycetes</taxon>
        <taxon>Mucorales</taxon>
        <taxon>Lichtheimiaceae</taxon>
        <taxon>Phascolomyces</taxon>
    </lineage>
</organism>
<accession>A0AAD5JMS5</accession>
<dbReference type="EMBL" id="JAIXMP010000050">
    <property type="protein sequence ID" value="KAI9245650.1"/>
    <property type="molecule type" value="Genomic_DNA"/>
</dbReference>
<comment type="caution">
    <text evidence="2">The sequence shown here is derived from an EMBL/GenBank/DDBJ whole genome shotgun (WGS) entry which is preliminary data.</text>
</comment>
<dbReference type="Proteomes" id="UP001209540">
    <property type="component" value="Unassembled WGS sequence"/>
</dbReference>